<dbReference type="SUPFAM" id="SSF52266">
    <property type="entry name" value="SGNH hydrolase"/>
    <property type="match status" value="1"/>
</dbReference>
<dbReference type="GO" id="GO:0001681">
    <property type="term" value="F:sialate O-acetylesterase activity"/>
    <property type="evidence" value="ECO:0007669"/>
    <property type="project" value="InterPro"/>
</dbReference>
<dbReference type="RefSeq" id="WP_197527063.1">
    <property type="nucleotide sequence ID" value="NZ_CP036291.1"/>
</dbReference>
<evidence type="ECO:0000256" key="2">
    <source>
        <dbReference type="SAM" id="MobiDB-lite"/>
    </source>
</evidence>
<keyword evidence="1" id="KW-0378">Hydrolase</keyword>
<accession>A0A518DHU9</accession>
<feature type="compositionally biased region" description="Basic and acidic residues" evidence="2">
    <location>
        <begin position="277"/>
        <end position="290"/>
    </location>
</feature>
<gene>
    <name evidence="5" type="ORF">Pla175_44760</name>
</gene>
<dbReference type="KEGG" id="pnd:Pla175_44760"/>
<dbReference type="InterPro" id="IPR036514">
    <property type="entry name" value="SGNH_hydro_sf"/>
</dbReference>
<sequence precursor="true">MKACFWVASCLVLSNSALALDLSMPSIFADHMVLQRNQQAPVWGTADAGAAVVVEFGAQQKHAVADADGRWRVDLDPLEASSEARVLRIAATLADDTAAREIADVVVGEVWLCGGQSNMYRPFRMLVGPAVDPAYEPVAEYLRDEAANANDPLLRQYRVGPDYSPLEARTQGRGNWSRAAPREVNEFCGTAYFFGRQLRRELGVPVALISCNLGATRIEPWMPPQAFESGEALKQEYQSSLAAYQNRLEQWDDDRERAKYARALEEWKKARAQARRAPKEPQKPEHPSRDKQFCGTLYHGMVRPLIPYAVKGAIWYQGESNSGYLPEQYGRRMVALIQGWRAAWGQEEFYFYWCQLASYRSANDDPVGDEDTWALVQDGQRYALKLPDTGMAVLNDIGEARDVHPKNKVDAGKRLALWALKQAYGRDIVCSGPLFREAKASGSRVVVAFDHAGSGLMVGRKQLMAPTQEVDEPLKRFQICGSDGRWRWAEARIVGTDSVEVWHDEVPHPVEVRYAWSSNPEGANLYNKEGLPASLFKTTNLRLQDEAPRQTPYR</sequence>
<dbReference type="Gene3D" id="3.40.50.1110">
    <property type="entry name" value="SGNH hydrolase"/>
    <property type="match status" value="1"/>
</dbReference>
<feature type="signal peptide" evidence="3">
    <location>
        <begin position="1"/>
        <end position="19"/>
    </location>
</feature>
<feature type="domain" description="Sialate O-acetylesterase" evidence="4">
    <location>
        <begin position="309"/>
        <end position="416"/>
    </location>
</feature>
<dbReference type="InterPro" id="IPR005181">
    <property type="entry name" value="SASA"/>
</dbReference>
<evidence type="ECO:0000256" key="3">
    <source>
        <dbReference type="SAM" id="SignalP"/>
    </source>
</evidence>
<reference evidence="5 6" key="1">
    <citation type="submission" date="2019-02" db="EMBL/GenBank/DDBJ databases">
        <title>Deep-cultivation of Planctomycetes and their phenomic and genomic characterization uncovers novel biology.</title>
        <authorList>
            <person name="Wiegand S."/>
            <person name="Jogler M."/>
            <person name="Boedeker C."/>
            <person name="Pinto D."/>
            <person name="Vollmers J."/>
            <person name="Rivas-Marin E."/>
            <person name="Kohn T."/>
            <person name="Peeters S.H."/>
            <person name="Heuer A."/>
            <person name="Rast P."/>
            <person name="Oberbeckmann S."/>
            <person name="Bunk B."/>
            <person name="Jeske O."/>
            <person name="Meyerdierks A."/>
            <person name="Storesund J.E."/>
            <person name="Kallscheuer N."/>
            <person name="Luecker S."/>
            <person name="Lage O.M."/>
            <person name="Pohl T."/>
            <person name="Merkel B.J."/>
            <person name="Hornburger P."/>
            <person name="Mueller R.-W."/>
            <person name="Bruemmer F."/>
            <person name="Labrenz M."/>
            <person name="Spormann A.M."/>
            <person name="Op den Camp H."/>
            <person name="Overmann J."/>
            <person name="Amann R."/>
            <person name="Jetten M.S.M."/>
            <person name="Mascher T."/>
            <person name="Medema M.H."/>
            <person name="Devos D.P."/>
            <person name="Kaster A.-K."/>
            <person name="Ovreas L."/>
            <person name="Rohde M."/>
            <person name="Galperin M.Y."/>
            <person name="Jogler C."/>
        </authorList>
    </citation>
    <scope>NUCLEOTIDE SEQUENCE [LARGE SCALE GENOMIC DNA]</scope>
    <source>
        <strain evidence="5 6">Pla175</strain>
    </source>
</reference>
<protein>
    <recommendedName>
        <fullName evidence="4">Sialate O-acetylesterase domain-containing protein</fullName>
    </recommendedName>
</protein>
<dbReference type="AlphaFoldDB" id="A0A518DHU9"/>
<evidence type="ECO:0000313" key="6">
    <source>
        <dbReference type="Proteomes" id="UP000317429"/>
    </source>
</evidence>
<dbReference type="EMBL" id="CP036291">
    <property type="protein sequence ID" value="QDU91059.1"/>
    <property type="molecule type" value="Genomic_DNA"/>
</dbReference>
<dbReference type="GO" id="GO:0005975">
    <property type="term" value="P:carbohydrate metabolic process"/>
    <property type="evidence" value="ECO:0007669"/>
    <property type="project" value="TreeGrafter"/>
</dbReference>
<dbReference type="InterPro" id="IPR013783">
    <property type="entry name" value="Ig-like_fold"/>
</dbReference>
<dbReference type="InterPro" id="IPR039329">
    <property type="entry name" value="SIAE"/>
</dbReference>
<evidence type="ECO:0000256" key="1">
    <source>
        <dbReference type="ARBA" id="ARBA00022801"/>
    </source>
</evidence>
<dbReference type="Gene3D" id="2.60.40.10">
    <property type="entry name" value="Immunoglobulins"/>
    <property type="match status" value="1"/>
</dbReference>
<dbReference type="Proteomes" id="UP000317429">
    <property type="component" value="Chromosome"/>
</dbReference>
<dbReference type="PANTHER" id="PTHR22901">
    <property type="entry name" value="SIALATE O-ACETYLESTERASE"/>
    <property type="match status" value="1"/>
</dbReference>
<feature type="region of interest" description="Disordered" evidence="2">
    <location>
        <begin position="271"/>
        <end position="290"/>
    </location>
</feature>
<keyword evidence="3" id="KW-0732">Signal</keyword>
<evidence type="ECO:0000313" key="5">
    <source>
        <dbReference type="EMBL" id="QDU91059.1"/>
    </source>
</evidence>
<keyword evidence="6" id="KW-1185">Reference proteome</keyword>
<feature type="chain" id="PRO_5021723793" description="Sialate O-acetylesterase domain-containing protein" evidence="3">
    <location>
        <begin position="20"/>
        <end position="554"/>
    </location>
</feature>
<evidence type="ECO:0000259" key="4">
    <source>
        <dbReference type="Pfam" id="PF03629"/>
    </source>
</evidence>
<name>A0A518DHU9_9BACT</name>
<proteinExistence type="predicted"/>
<organism evidence="5 6">
    <name type="scientific">Pirellulimonas nuda</name>
    <dbReference type="NCBI Taxonomy" id="2528009"/>
    <lineage>
        <taxon>Bacteria</taxon>
        <taxon>Pseudomonadati</taxon>
        <taxon>Planctomycetota</taxon>
        <taxon>Planctomycetia</taxon>
        <taxon>Pirellulales</taxon>
        <taxon>Lacipirellulaceae</taxon>
        <taxon>Pirellulimonas</taxon>
    </lineage>
</organism>
<dbReference type="PANTHER" id="PTHR22901:SF0">
    <property type="entry name" value="SIALATE O-ACETYLESTERASE"/>
    <property type="match status" value="1"/>
</dbReference>
<dbReference type="Pfam" id="PF03629">
    <property type="entry name" value="SASA"/>
    <property type="match status" value="1"/>
</dbReference>